<keyword evidence="7" id="KW-1278">Translocase</keyword>
<feature type="transmembrane region" description="Helical" evidence="13">
    <location>
        <begin position="242"/>
        <end position="261"/>
    </location>
</feature>
<reference evidence="16" key="1">
    <citation type="submission" date="2017-02" db="UniProtKB">
        <authorList>
            <consortium name="WormBaseParasite"/>
        </authorList>
    </citation>
    <scope>IDENTIFICATION</scope>
</reference>
<dbReference type="AlphaFoldDB" id="A0A0R3WSY5"/>
<feature type="transmembrane region" description="Helical" evidence="13">
    <location>
        <begin position="216"/>
        <end position="236"/>
    </location>
</feature>
<dbReference type="GO" id="GO:0005743">
    <property type="term" value="C:mitochondrial inner membrane"/>
    <property type="evidence" value="ECO:0007669"/>
    <property type="project" value="TreeGrafter"/>
</dbReference>
<feature type="transmembrane region" description="Helical" evidence="13">
    <location>
        <begin position="62"/>
        <end position="83"/>
    </location>
</feature>
<dbReference type="GO" id="GO:0005886">
    <property type="term" value="C:plasma membrane"/>
    <property type="evidence" value="ECO:0007669"/>
    <property type="project" value="UniProtKB-SubCell"/>
</dbReference>
<evidence type="ECO:0000259" key="15">
    <source>
        <dbReference type="Pfam" id="PF12769"/>
    </source>
</evidence>
<evidence type="ECO:0000313" key="16">
    <source>
        <dbReference type="WBParaSite" id="TTAC_0000387501-mRNA-1"/>
    </source>
</evidence>
<keyword evidence="3" id="KW-1003">Cell membrane</keyword>
<evidence type="ECO:0000256" key="2">
    <source>
        <dbReference type="ARBA" id="ARBA00012943"/>
    </source>
</evidence>
<feature type="transmembrane region" description="Helical" evidence="13">
    <location>
        <begin position="273"/>
        <end position="293"/>
    </location>
</feature>
<evidence type="ECO:0000256" key="9">
    <source>
        <dbReference type="ARBA" id="ARBA00023027"/>
    </source>
</evidence>
<accession>A0A0R3WSY5</accession>
<keyword evidence="9" id="KW-0520">NAD</keyword>
<dbReference type="PANTHER" id="PTHR10160:SF19">
    <property type="entry name" value="PROTON-TRANSLOCATING NAD(P)(+) TRANSHYDROGENASE"/>
    <property type="match status" value="1"/>
</dbReference>
<keyword evidence="5 13" id="KW-0812">Transmembrane</keyword>
<dbReference type="GO" id="GO:0006740">
    <property type="term" value="P:NADPH regeneration"/>
    <property type="evidence" value="ECO:0007669"/>
    <property type="project" value="TreeGrafter"/>
</dbReference>
<dbReference type="WBParaSite" id="TTAC_0000387501-mRNA-1">
    <property type="protein sequence ID" value="TTAC_0000387501-mRNA-1"/>
    <property type="gene ID" value="TTAC_0000387501"/>
</dbReference>
<evidence type="ECO:0000256" key="13">
    <source>
        <dbReference type="SAM" id="Phobius"/>
    </source>
</evidence>
<dbReference type="STRING" id="6205.A0A0R3WSY5"/>
<evidence type="ECO:0000256" key="6">
    <source>
        <dbReference type="ARBA" id="ARBA00022857"/>
    </source>
</evidence>
<evidence type="ECO:0000256" key="3">
    <source>
        <dbReference type="ARBA" id="ARBA00022475"/>
    </source>
</evidence>
<evidence type="ECO:0000256" key="10">
    <source>
        <dbReference type="ARBA" id="ARBA00023136"/>
    </source>
</evidence>
<feature type="transmembrane region" description="Helical" evidence="13">
    <location>
        <begin position="192"/>
        <end position="209"/>
    </location>
</feature>
<feature type="compositionally biased region" description="Pro residues" evidence="12">
    <location>
        <begin position="1"/>
        <end position="17"/>
    </location>
</feature>
<evidence type="ECO:0000256" key="5">
    <source>
        <dbReference type="ARBA" id="ARBA00022692"/>
    </source>
</evidence>
<feature type="domain" description="NADP transhydrogenase beta-like" evidence="14">
    <location>
        <begin position="191"/>
        <end position="288"/>
    </location>
</feature>
<comment type="catalytic activity">
    <reaction evidence="11">
        <text>NAD(+) + NADPH + H(+)(in) = NADH + NADP(+) + H(+)(out)</text>
        <dbReference type="Rhea" id="RHEA:47992"/>
        <dbReference type="ChEBI" id="CHEBI:15378"/>
        <dbReference type="ChEBI" id="CHEBI:57540"/>
        <dbReference type="ChEBI" id="CHEBI:57783"/>
        <dbReference type="ChEBI" id="CHEBI:57945"/>
        <dbReference type="ChEBI" id="CHEBI:58349"/>
        <dbReference type="EC" id="7.1.1.1"/>
    </reaction>
</comment>
<protein>
    <recommendedName>
        <fullName evidence="2">proton-translocating NAD(P)(+) transhydrogenase</fullName>
        <ecNumber evidence="2">7.1.1.1</ecNumber>
    </recommendedName>
</protein>
<feature type="transmembrane region" description="Helical" evidence="13">
    <location>
        <begin position="95"/>
        <end position="115"/>
    </location>
</feature>
<keyword evidence="8 13" id="KW-1133">Transmembrane helix</keyword>
<evidence type="ECO:0000256" key="11">
    <source>
        <dbReference type="ARBA" id="ARBA00048202"/>
    </source>
</evidence>
<feature type="region of interest" description="Disordered" evidence="12">
    <location>
        <begin position="1"/>
        <end position="20"/>
    </location>
</feature>
<dbReference type="Pfam" id="PF02233">
    <property type="entry name" value="PNTB"/>
    <property type="match status" value="1"/>
</dbReference>
<feature type="domain" description="NAD(P) transhydrogenase alpha subunit C-terminal" evidence="15">
    <location>
        <begin position="66"/>
        <end position="151"/>
    </location>
</feature>
<dbReference type="InterPro" id="IPR034300">
    <property type="entry name" value="PNTB-like"/>
</dbReference>
<feature type="transmembrane region" description="Helical" evidence="13">
    <location>
        <begin position="161"/>
        <end position="180"/>
    </location>
</feature>
<dbReference type="Pfam" id="PF12769">
    <property type="entry name" value="PNTB_4TM"/>
    <property type="match status" value="1"/>
</dbReference>
<evidence type="ECO:0000259" key="14">
    <source>
        <dbReference type="Pfam" id="PF02233"/>
    </source>
</evidence>
<keyword evidence="4" id="KW-0997">Cell inner membrane</keyword>
<evidence type="ECO:0000256" key="1">
    <source>
        <dbReference type="ARBA" id="ARBA00004429"/>
    </source>
</evidence>
<name>A0A0R3WSY5_HYDTA</name>
<evidence type="ECO:0000256" key="7">
    <source>
        <dbReference type="ARBA" id="ARBA00022967"/>
    </source>
</evidence>
<dbReference type="GO" id="GO:0008750">
    <property type="term" value="F:proton-translocating NAD(P)+ transhydrogenase activity"/>
    <property type="evidence" value="ECO:0007669"/>
    <property type="project" value="UniProtKB-EC"/>
</dbReference>
<comment type="subcellular location">
    <subcellularLocation>
        <location evidence="1">Cell inner membrane</location>
        <topology evidence="1">Multi-pass membrane protein</topology>
    </subcellularLocation>
</comment>
<dbReference type="PANTHER" id="PTHR10160">
    <property type="entry name" value="NAD(P) TRANSHYDROGENASE"/>
    <property type="match status" value="1"/>
</dbReference>
<keyword evidence="6" id="KW-0521">NADP</keyword>
<evidence type="ECO:0000256" key="4">
    <source>
        <dbReference type="ARBA" id="ARBA00022519"/>
    </source>
</evidence>
<evidence type="ECO:0000256" key="8">
    <source>
        <dbReference type="ARBA" id="ARBA00022989"/>
    </source>
</evidence>
<dbReference type="GO" id="GO:0050661">
    <property type="term" value="F:NADP binding"/>
    <property type="evidence" value="ECO:0007669"/>
    <property type="project" value="TreeGrafter"/>
</dbReference>
<proteinExistence type="predicted"/>
<organism evidence="16">
    <name type="scientific">Hydatigena taeniaeformis</name>
    <name type="common">Feline tapeworm</name>
    <name type="synonym">Taenia taeniaeformis</name>
    <dbReference type="NCBI Taxonomy" id="6205"/>
    <lineage>
        <taxon>Eukaryota</taxon>
        <taxon>Metazoa</taxon>
        <taxon>Spiralia</taxon>
        <taxon>Lophotrochozoa</taxon>
        <taxon>Platyhelminthes</taxon>
        <taxon>Cestoda</taxon>
        <taxon>Eucestoda</taxon>
        <taxon>Cyclophyllidea</taxon>
        <taxon>Taeniidae</taxon>
        <taxon>Hydatigera</taxon>
    </lineage>
</organism>
<dbReference type="EC" id="7.1.1.1" evidence="2"/>
<sequence>LMWPPPPPVATSPPPPAEKPKTEAVAVVPVDPRVAKLKAALATSVGLSGLVGLGLASPSPAFMQTLSTFTLAGIVGYHTVWGVTPALHSPLMSVTNAISGITAVGGLVLMGGGLVPSTVPQSMAALATLVSAVNIGGGFLVTQRMLNMFKRPTDAPEHNYLFGIPALALLGTYGYSLLHFGPSMGLEDANQAAYLASSLCCIAAITALASQKTSRLGNVLGLTGVSAGLAVTLGMLQPHPDLLAQMLGCLLVGGSVGGYAASRMEVTSLPQMVALFHRALLMVAFDVAVWLVSPRFSPALLTMSLKHQ</sequence>
<feature type="transmembrane region" description="Helical" evidence="13">
    <location>
        <begin position="121"/>
        <end position="141"/>
    </location>
</feature>
<dbReference type="InterPro" id="IPR024605">
    <property type="entry name" value="NADP_transhyd_a_C"/>
</dbReference>
<evidence type="ECO:0000256" key="12">
    <source>
        <dbReference type="SAM" id="MobiDB-lite"/>
    </source>
</evidence>
<keyword evidence="10 13" id="KW-0472">Membrane</keyword>